<dbReference type="Proteomes" id="UP001063166">
    <property type="component" value="Unassembled WGS sequence"/>
</dbReference>
<feature type="region of interest" description="Disordered" evidence="1">
    <location>
        <begin position="83"/>
        <end position="107"/>
    </location>
</feature>
<evidence type="ECO:0000313" key="3">
    <source>
        <dbReference type="Proteomes" id="UP001063166"/>
    </source>
</evidence>
<feature type="compositionally biased region" description="Polar residues" evidence="1">
    <location>
        <begin position="207"/>
        <end position="229"/>
    </location>
</feature>
<protein>
    <submittedName>
        <fullName evidence="2">Uncharacterized protein</fullName>
    </submittedName>
</protein>
<gene>
    <name evidence="2" type="ORF">LshimejAT787_3200140</name>
</gene>
<feature type="region of interest" description="Disordered" evidence="1">
    <location>
        <begin position="197"/>
        <end position="229"/>
    </location>
</feature>
<proteinExistence type="predicted"/>
<name>A0A9P3Q2D9_LYOSH</name>
<dbReference type="EMBL" id="BRPK01000032">
    <property type="protein sequence ID" value="GLB45843.1"/>
    <property type="molecule type" value="Genomic_DNA"/>
</dbReference>
<comment type="caution">
    <text evidence="2">The sequence shown here is derived from an EMBL/GenBank/DDBJ whole genome shotgun (WGS) entry which is preliminary data.</text>
</comment>
<dbReference type="AlphaFoldDB" id="A0A9P3Q2D9"/>
<feature type="compositionally biased region" description="Basic and acidic residues" evidence="1">
    <location>
        <begin position="83"/>
        <end position="96"/>
    </location>
</feature>
<evidence type="ECO:0000256" key="1">
    <source>
        <dbReference type="SAM" id="MobiDB-lite"/>
    </source>
</evidence>
<evidence type="ECO:0000313" key="2">
    <source>
        <dbReference type="EMBL" id="GLB45843.1"/>
    </source>
</evidence>
<sequence length="229" mass="24975">MRLPILAVPWRPYYRYSFEPLLLNYPSTTRKNHFPQVHLDFYSRTPHLHTATLGSTHPSHLAASAHVLIQLCLALSVVRRPRKSDTLARRDPDTRDTQTTAASAVTSGQQRRPCYLCHLRSPGTTPSPHVLYPGPAATAIAAGRGGREYRGNGRGLAPLTAQHPRVTCHGYDPPPNPPLPGRYPHPWPVAVVWVSAGMGPQPARSPGLSSSTKPDSPSFHQSTSRVGGT</sequence>
<keyword evidence="3" id="KW-1185">Reference proteome</keyword>
<accession>A0A9P3Q2D9</accession>
<reference evidence="2" key="1">
    <citation type="submission" date="2022-07" db="EMBL/GenBank/DDBJ databases">
        <title>The genome of Lyophyllum shimeji provides insight into the initial evolution of ectomycorrhizal fungal genome.</title>
        <authorList>
            <person name="Kobayashi Y."/>
            <person name="Shibata T."/>
            <person name="Hirakawa H."/>
            <person name="Shigenobu S."/>
            <person name="Nishiyama T."/>
            <person name="Yamada A."/>
            <person name="Hasebe M."/>
            <person name="Kawaguchi M."/>
        </authorList>
    </citation>
    <scope>NUCLEOTIDE SEQUENCE</scope>
    <source>
        <strain evidence="2">AT787</strain>
    </source>
</reference>
<organism evidence="2 3">
    <name type="scientific">Lyophyllum shimeji</name>
    <name type="common">Hon-shimeji</name>
    <name type="synonym">Tricholoma shimeji</name>
    <dbReference type="NCBI Taxonomy" id="47721"/>
    <lineage>
        <taxon>Eukaryota</taxon>
        <taxon>Fungi</taxon>
        <taxon>Dikarya</taxon>
        <taxon>Basidiomycota</taxon>
        <taxon>Agaricomycotina</taxon>
        <taxon>Agaricomycetes</taxon>
        <taxon>Agaricomycetidae</taxon>
        <taxon>Agaricales</taxon>
        <taxon>Tricholomatineae</taxon>
        <taxon>Lyophyllaceae</taxon>
        <taxon>Lyophyllum</taxon>
    </lineage>
</organism>